<accession>A0AAE1WW11</accession>
<proteinExistence type="predicted"/>
<reference evidence="1" key="2">
    <citation type="journal article" date="2024" name="Plant">
        <title>Genomic evolution and insights into agronomic trait innovations of Sesamum species.</title>
        <authorList>
            <person name="Miao H."/>
            <person name="Wang L."/>
            <person name="Qu L."/>
            <person name="Liu H."/>
            <person name="Sun Y."/>
            <person name="Le M."/>
            <person name="Wang Q."/>
            <person name="Wei S."/>
            <person name="Zheng Y."/>
            <person name="Lin W."/>
            <person name="Duan Y."/>
            <person name="Cao H."/>
            <person name="Xiong S."/>
            <person name="Wang X."/>
            <person name="Wei L."/>
            <person name="Li C."/>
            <person name="Ma Q."/>
            <person name="Ju M."/>
            <person name="Zhao R."/>
            <person name="Li G."/>
            <person name="Mu C."/>
            <person name="Tian Q."/>
            <person name="Mei H."/>
            <person name="Zhang T."/>
            <person name="Gao T."/>
            <person name="Zhang H."/>
        </authorList>
    </citation>
    <scope>NUCLEOTIDE SEQUENCE</scope>
    <source>
        <strain evidence="1">K16</strain>
    </source>
</reference>
<dbReference type="PANTHER" id="PTHR33710">
    <property type="entry name" value="BNAC02G09200D PROTEIN"/>
    <property type="match status" value="1"/>
</dbReference>
<sequence length="527" mass="60019">MTQVPLCSLTHTTIANSSHTLTTIDGIEGGDDGSSADATGDPQIVDDDGGIENPANVARSMANDMLSRIQKDFNFKELFSLATQVINKGDVNAMAELKKLKIRWIEKFGEENTRVLLGWRLVSSCMLTPYRPTNPPMRPALRAPRLPHTLKIQYLPLMAGSPKIERNLELPQKSSETSKTTDELAPAPVHAESTLTRIFIGKVLLSMHSMDEFAESYSHSTRKALSYVPPTLQNDDVVDRPLDMPRVKNVTATMNEYYFFQFHTETAMEEIIEGGLWLFQGQLIILQSFEEKMQPSKEKEGSDQILSQSNLRNSKGIRREQWGALIDLADNNMDIPWLVLGDFNTVVYMSEVCGSSGHIHLAMQEFHSCIGNTSLITLPMQGGCTFTWPNRSDNDRSLWKCLDRMLVNDVWLSQWPNCYYMILIPRTSDHSPLVTCAESSIQNGSMFRFDNYLAAHPPDFIPIVHNVWRHHIVGKAMYAVTRKLKALKQIFRAQRQKKEILLIMLSFLLNFYPLHRTCFKWIDRTRY</sequence>
<evidence type="ECO:0000313" key="1">
    <source>
        <dbReference type="EMBL" id="KAK4400764.1"/>
    </source>
</evidence>
<dbReference type="SUPFAM" id="SSF56219">
    <property type="entry name" value="DNase I-like"/>
    <property type="match status" value="1"/>
</dbReference>
<dbReference type="PANTHER" id="PTHR33710:SF13">
    <property type="entry name" value="ENDONUCLEASE_EXONUCLEASE_PHOSPHATASE FAMILY PROTEIN"/>
    <property type="match status" value="1"/>
</dbReference>
<organism evidence="1 2">
    <name type="scientific">Sesamum angolense</name>
    <dbReference type="NCBI Taxonomy" id="2727404"/>
    <lineage>
        <taxon>Eukaryota</taxon>
        <taxon>Viridiplantae</taxon>
        <taxon>Streptophyta</taxon>
        <taxon>Embryophyta</taxon>
        <taxon>Tracheophyta</taxon>
        <taxon>Spermatophyta</taxon>
        <taxon>Magnoliopsida</taxon>
        <taxon>eudicotyledons</taxon>
        <taxon>Gunneridae</taxon>
        <taxon>Pentapetalae</taxon>
        <taxon>asterids</taxon>
        <taxon>lamiids</taxon>
        <taxon>Lamiales</taxon>
        <taxon>Pedaliaceae</taxon>
        <taxon>Sesamum</taxon>
    </lineage>
</organism>
<reference evidence="1" key="1">
    <citation type="submission" date="2020-06" db="EMBL/GenBank/DDBJ databases">
        <authorList>
            <person name="Li T."/>
            <person name="Hu X."/>
            <person name="Zhang T."/>
            <person name="Song X."/>
            <person name="Zhang H."/>
            <person name="Dai N."/>
            <person name="Sheng W."/>
            <person name="Hou X."/>
            <person name="Wei L."/>
        </authorList>
    </citation>
    <scope>NUCLEOTIDE SEQUENCE</scope>
    <source>
        <strain evidence="1">K16</strain>
        <tissue evidence="1">Leaf</tissue>
    </source>
</reference>
<dbReference type="AlphaFoldDB" id="A0AAE1WW11"/>
<protein>
    <submittedName>
        <fullName evidence="1">Uncharacterized protein</fullName>
    </submittedName>
</protein>
<keyword evidence="2" id="KW-1185">Reference proteome</keyword>
<comment type="caution">
    <text evidence="1">The sequence shown here is derived from an EMBL/GenBank/DDBJ whole genome shotgun (WGS) entry which is preliminary data.</text>
</comment>
<dbReference type="InterPro" id="IPR036691">
    <property type="entry name" value="Endo/exonu/phosph_ase_sf"/>
</dbReference>
<evidence type="ECO:0000313" key="2">
    <source>
        <dbReference type="Proteomes" id="UP001289374"/>
    </source>
</evidence>
<gene>
    <name evidence="1" type="ORF">Sango_1182500</name>
</gene>
<name>A0AAE1WW11_9LAMI</name>
<dbReference type="EMBL" id="JACGWL010000006">
    <property type="protein sequence ID" value="KAK4400764.1"/>
    <property type="molecule type" value="Genomic_DNA"/>
</dbReference>
<dbReference type="Proteomes" id="UP001289374">
    <property type="component" value="Unassembled WGS sequence"/>
</dbReference>
<dbReference type="Gene3D" id="3.60.10.10">
    <property type="entry name" value="Endonuclease/exonuclease/phosphatase"/>
    <property type="match status" value="1"/>
</dbReference>